<evidence type="ECO:0000256" key="3">
    <source>
        <dbReference type="ARBA" id="ARBA00023004"/>
    </source>
</evidence>
<feature type="domain" description="4Fe-4S ferredoxin-type" evidence="6">
    <location>
        <begin position="72"/>
        <end position="101"/>
    </location>
</feature>
<keyword evidence="1" id="KW-0004">4Fe-4S</keyword>
<evidence type="ECO:0000256" key="1">
    <source>
        <dbReference type="ARBA" id="ARBA00022485"/>
    </source>
</evidence>
<dbReference type="CDD" id="cd10549">
    <property type="entry name" value="MtMvhB_like"/>
    <property type="match status" value="2"/>
</dbReference>
<dbReference type="STRING" id="1069083.GCA_000371805_01249"/>
<feature type="domain" description="4Fe-4S ferredoxin-type" evidence="6">
    <location>
        <begin position="146"/>
        <end position="174"/>
    </location>
</feature>
<evidence type="ECO:0000259" key="6">
    <source>
        <dbReference type="PROSITE" id="PS51379"/>
    </source>
</evidence>
<dbReference type="Pfam" id="PF12838">
    <property type="entry name" value="Fer4_7"/>
    <property type="match status" value="1"/>
</dbReference>
<dbReference type="InterPro" id="IPR050572">
    <property type="entry name" value="Fe-S_Ferredoxin"/>
</dbReference>
<feature type="domain" description="4Fe-4S ferredoxin-type" evidence="6">
    <location>
        <begin position="116"/>
        <end position="145"/>
    </location>
</feature>
<dbReference type="Proteomes" id="UP000053695">
    <property type="component" value="Unassembled WGS sequence"/>
</dbReference>
<sequence>MSFLGYIYEIKENIKDLLFAKSKKSYYIPPKRYRKIPPSVVYPEKCISCSACKESCPAFAIEMKYNNEHKKELPLIDEGSCIACANCVEVCPTGVLEIDKHRVETEDEPYIKPKYNYLLIDEEICVKCGNCKKVCPVEAIYKKEKKYYINIQNCISCKRCLDACPVNAIVILDEKTFKEKNRIFFDLKIKKEMNKLKYEEKIEKTPHIVNSLCILCRNCKEICFGEIDLEKKVVIKCVKCGYCLEVCPTSAIRVYKERIAKNKDSCYIINEDQCIGCRICYKVCEVNAIKISKETKLPYILPEKCVACGLCARECPVNAIKEVKKDMAMKEVEKRIIEDKIIEKIENELYNYMEEYSKILQEVEITAKKSLENEVKKRIKNEIKRIKDLKRGYNGDG</sequence>
<dbReference type="OrthoDB" id="23478at2157"/>
<dbReference type="AlphaFoldDB" id="N6VXG4"/>
<dbReference type="PROSITE" id="PS00198">
    <property type="entry name" value="4FE4S_FER_1"/>
    <property type="match status" value="5"/>
</dbReference>
<dbReference type="InterPro" id="IPR017896">
    <property type="entry name" value="4Fe4S_Fe-S-bd"/>
</dbReference>
<dbReference type="PANTHER" id="PTHR43687">
    <property type="entry name" value="ADENYLYLSULFATE REDUCTASE, BETA SUBUNIT"/>
    <property type="match status" value="1"/>
</dbReference>
<keyword evidence="5" id="KW-0175">Coiled coil</keyword>
<dbReference type="GO" id="GO:0046872">
    <property type="term" value="F:metal ion binding"/>
    <property type="evidence" value="ECO:0007669"/>
    <property type="project" value="UniProtKB-KW"/>
</dbReference>
<feature type="coiled-coil region" evidence="5">
    <location>
        <begin position="320"/>
        <end position="362"/>
    </location>
</feature>
<evidence type="ECO:0000313" key="7">
    <source>
        <dbReference type="EMBL" id="ENN95822.1"/>
    </source>
</evidence>
<evidence type="ECO:0000256" key="5">
    <source>
        <dbReference type="SAM" id="Coils"/>
    </source>
</evidence>
<dbReference type="PANTHER" id="PTHR43687:SF1">
    <property type="entry name" value="FERREDOXIN III"/>
    <property type="match status" value="1"/>
</dbReference>
<dbReference type="Pfam" id="PF00037">
    <property type="entry name" value="Fer4"/>
    <property type="match status" value="1"/>
</dbReference>
<dbReference type="InterPro" id="IPR009051">
    <property type="entry name" value="Helical_ferredxn"/>
</dbReference>
<proteinExistence type="predicted"/>
<keyword evidence="4" id="KW-0411">Iron-sulfur</keyword>
<name>N6VXG4_9EURY</name>
<reference evidence="7 8" key="1">
    <citation type="journal article" date="2013" name="Genome Announc.">
        <title>Draft Genome Sequence of a Highly Flagellated, Fast-Swimming Archaeon, Methanocaldococcus villosus Strain KIN24-T80 (DSM 22612).</title>
        <authorList>
            <person name="Thennarasu S."/>
            <person name="Polireddy D."/>
            <person name="Antony A."/>
            <person name="Yada M.R."/>
            <person name="Algarawi S."/>
            <person name="Sivakumar N."/>
        </authorList>
    </citation>
    <scope>NUCLEOTIDE SEQUENCE [LARGE SCALE GENOMIC DNA]</scope>
    <source>
        <strain evidence="7 8">KIN24-T80</strain>
    </source>
</reference>
<evidence type="ECO:0000256" key="2">
    <source>
        <dbReference type="ARBA" id="ARBA00022723"/>
    </source>
</evidence>
<dbReference type="RefSeq" id="WP_004592819.1">
    <property type="nucleotide sequence ID" value="NZ_APMM01000044.1"/>
</dbReference>
<accession>N6VXG4</accession>
<gene>
    <name evidence="7" type="ORF">J422_05783</name>
</gene>
<evidence type="ECO:0000256" key="4">
    <source>
        <dbReference type="ARBA" id="ARBA00023014"/>
    </source>
</evidence>
<protein>
    <submittedName>
        <fullName evidence="7">4Fe-4S ferredoxin</fullName>
    </submittedName>
</protein>
<dbReference type="Gene3D" id="1.10.1060.10">
    <property type="entry name" value="Alpha-helical ferredoxin"/>
    <property type="match status" value="1"/>
</dbReference>
<keyword evidence="3" id="KW-0408">Iron</keyword>
<comment type="caution">
    <text evidence="7">The sequence shown here is derived from an EMBL/GenBank/DDBJ whole genome shotgun (WGS) entry which is preliminary data.</text>
</comment>
<organism evidence="7 8">
    <name type="scientific">Methanocaldococcus villosus KIN24-T80</name>
    <dbReference type="NCBI Taxonomy" id="1069083"/>
    <lineage>
        <taxon>Archaea</taxon>
        <taxon>Methanobacteriati</taxon>
        <taxon>Methanobacteriota</taxon>
        <taxon>Methanomada group</taxon>
        <taxon>Methanococci</taxon>
        <taxon>Methanococcales</taxon>
        <taxon>Methanocaldococcaceae</taxon>
        <taxon>Methanocaldococcus</taxon>
    </lineage>
</organism>
<dbReference type="PROSITE" id="PS51379">
    <property type="entry name" value="4FE4S_FER_2"/>
    <property type="match status" value="7"/>
</dbReference>
<dbReference type="PATRIC" id="fig|1069083.5.peg.1127"/>
<feature type="domain" description="4Fe-4S ferredoxin-type" evidence="6">
    <location>
        <begin position="37"/>
        <end position="66"/>
    </location>
</feature>
<evidence type="ECO:0000313" key="8">
    <source>
        <dbReference type="Proteomes" id="UP000053695"/>
    </source>
</evidence>
<keyword evidence="8" id="KW-1185">Reference proteome</keyword>
<feature type="domain" description="4Fe-4S ferredoxin-type" evidence="6">
    <location>
        <begin position="296"/>
        <end position="325"/>
    </location>
</feature>
<dbReference type="Pfam" id="PF13237">
    <property type="entry name" value="Fer4_10"/>
    <property type="match status" value="1"/>
</dbReference>
<dbReference type="GO" id="GO:0051539">
    <property type="term" value="F:4 iron, 4 sulfur cluster binding"/>
    <property type="evidence" value="ECO:0007669"/>
    <property type="project" value="UniProtKB-KW"/>
</dbReference>
<dbReference type="GO" id="GO:0016491">
    <property type="term" value="F:oxidoreductase activity"/>
    <property type="evidence" value="ECO:0007669"/>
    <property type="project" value="UniProtKB-ARBA"/>
</dbReference>
<feature type="domain" description="4Fe-4S ferredoxin-type" evidence="6">
    <location>
        <begin position="225"/>
        <end position="257"/>
    </location>
</feature>
<feature type="domain" description="4Fe-4S ferredoxin-type" evidence="6">
    <location>
        <begin position="265"/>
        <end position="294"/>
    </location>
</feature>
<dbReference type="SUPFAM" id="SSF54862">
    <property type="entry name" value="4Fe-4S ferredoxins"/>
    <property type="match status" value="2"/>
</dbReference>
<dbReference type="InterPro" id="IPR017900">
    <property type="entry name" value="4Fe4S_Fe_S_CS"/>
</dbReference>
<dbReference type="Gene3D" id="3.30.70.20">
    <property type="match status" value="5"/>
</dbReference>
<dbReference type="Pfam" id="PF14697">
    <property type="entry name" value="Fer4_21"/>
    <property type="match status" value="1"/>
</dbReference>
<dbReference type="EMBL" id="APMM01000044">
    <property type="protein sequence ID" value="ENN95822.1"/>
    <property type="molecule type" value="Genomic_DNA"/>
</dbReference>
<keyword evidence="2" id="KW-0479">Metal-binding</keyword>